<dbReference type="Gene3D" id="3.40.50.300">
    <property type="entry name" value="P-loop containing nucleotide triphosphate hydrolases"/>
    <property type="match status" value="1"/>
</dbReference>
<evidence type="ECO:0000259" key="1">
    <source>
        <dbReference type="Pfam" id="PF13086"/>
    </source>
</evidence>
<proteinExistence type="predicted"/>
<dbReference type="GO" id="GO:0004386">
    <property type="term" value="F:helicase activity"/>
    <property type="evidence" value="ECO:0007669"/>
    <property type="project" value="InterPro"/>
</dbReference>
<keyword evidence="2" id="KW-1185">Reference proteome</keyword>
<dbReference type="SUPFAM" id="SSF52540">
    <property type="entry name" value="P-loop containing nucleoside triphosphate hydrolases"/>
    <property type="match status" value="1"/>
</dbReference>
<evidence type="ECO:0000313" key="3">
    <source>
        <dbReference type="WBParaSite" id="nRc.2.0.1.t08429-RA"/>
    </source>
</evidence>
<reference evidence="3" key="1">
    <citation type="submission" date="2022-11" db="UniProtKB">
        <authorList>
            <consortium name="WormBaseParasite"/>
        </authorList>
    </citation>
    <scope>IDENTIFICATION</scope>
</reference>
<dbReference type="InterPro" id="IPR045055">
    <property type="entry name" value="DNA2/NAM7-like"/>
</dbReference>
<evidence type="ECO:0000313" key="2">
    <source>
        <dbReference type="Proteomes" id="UP000887565"/>
    </source>
</evidence>
<dbReference type="PANTHER" id="PTHR10887:SF495">
    <property type="entry name" value="HELICASE SENATAXIN ISOFORM X1-RELATED"/>
    <property type="match status" value="1"/>
</dbReference>
<feature type="domain" description="DNA2/NAM7 helicase helicase" evidence="1">
    <location>
        <begin position="8"/>
        <end position="61"/>
    </location>
</feature>
<protein>
    <submittedName>
        <fullName evidence="3">DNA2/NAM7 helicase helicase domain-containing protein</fullName>
    </submittedName>
</protein>
<name>A0A915I4W3_ROMCU</name>
<dbReference type="AlphaFoldDB" id="A0A915I4W3"/>
<accession>A0A915I4W3</accession>
<dbReference type="InterPro" id="IPR027417">
    <property type="entry name" value="P-loop_NTPase"/>
</dbReference>
<dbReference type="InterPro" id="IPR041677">
    <property type="entry name" value="DNA2/NAM7_AAA_11"/>
</dbReference>
<organism evidence="2 3">
    <name type="scientific">Romanomermis culicivorax</name>
    <name type="common">Nematode worm</name>
    <dbReference type="NCBI Taxonomy" id="13658"/>
    <lineage>
        <taxon>Eukaryota</taxon>
        <taxon>Metazoa</taxon>
        <taxon>Ecdysozoa</taxon>
        <taxon>Nematoda</taxon>
        <taxon>Enoplea</taxon>
        <taxon>Dorylaimia</taxon>
        <taxon>Mermithida</taxon>
        <taxon>Mermithoidea</taxon>
        <taxon>Mermithidae</taxon>
        <taxon>Romanomermis</taxon>
    </lineage>
</organism>
<dbReference type="PANTHER" id="PTHR10887">
    <property type="entry name" value="DNA2/NAM7 HELICASE FAMILY"/>
    <property type="match status" value="1"/>
</dbReference>
<dbReference type="WBParaSite" id="nRc.2.0.1.t08429-RA">
    <property type="protein sequence ID" value="nRc.2.0.1.t08429-RA"/>
    <property type="gene ID" value="nRc.2.0.1.g08429"/>
</dbReference>
<dbReference type="Pfam" id="PF13086">
    <property type="entry name" value="AAA_11"/>
    <property type="match status" value="1"/>
</dbReference>
<sequence>MQAVHLSEKKYISIIQGPPGTGKMWTATTIVQGAFAVDNSKILTTAPSNTAVDNFIWDLLKSVKNNPDENQ</sequence>
<dbReference type="Proteomes" id="UP000887565">
    <property type="component" value="Unplaced"/>
</dbReference>